<proteinExistence type="predicted"/>
<organism evidence="1 2">
    <name type="scientific">Rhodamnia argentea</name>
    <dbReference type="NCBI Taxonomy" id="178133"/>
    <lineage>
        <taxon>Eukaryota</taxon>
        <taxon>Viridiplantae</taxon>
        <taxon>Streptophyta</taxon>
        <taxon>Embryophyta</taxon>
        <taxon>Tracheophyta</taxon>
        <taxon>Spermatophyta</taxon>
        <taxon>Magnoliopsida</taxon>
        <taxon>eudicotyledons</taxon>
        <taxon>Gunneridae</taxon>
        <taxon>Pentapetalae</taxon>
        <taxon>rosids</taxon>
        <taxon>malvids</taxon>
        <taxon>Myrtales</taxon>
        <taxon>Myrtaceae</taxon>
        <taxon>Myrtoideae</taxon>
        <taxon>Myrteae</taxon>
        <taxon>Australasian group</taxon>
        <taxon>Rhodamnia</taxon>
    </lineage>
</organism>
<reference evidence="2" key="1">
    <citation type="submission" date="2025-08" db="UniProtKB">
        <authorList>
            <consortium name="RefSeq"/>
        </authorList>
    </citation>
    <scope>IDENTIFICATION</scope>
    <source>
        <tissue evidence="2">Leaf</tissue>
    </source>
</reference>
<gene>
    <name evidence="2" type="primary">LOC115741591</name>
</gene>
<keyword evidence="1" id="KW-1185">Reference proteome</keyword>
<name>A0A8B8P9D4_9MYRT</name>
<dbReference type="AlphaFoldDB" id="A0A8B8P9D4"/>
<protein>
    <submittedName>
        <fullName evidence="2">Zinc finger protein CONSTANS-LIKE 4-like</fullName>
    </submittedName>
</protein>
<evidence type="ECO:0000313" key="2">
    <source>
        <dbReference type="RefSeq" id="XP_030531440.2"/>
    </source>
</evidence>
<dbReference type="Proteomes" id="UP000827889">
    <property type="component" value="Chromosome 6"/>
</dbReference>
<dbReference type="GeneID" id="115741591"/>
<dbReference type="PANTHER" id="PTHR31319:SF53">
    <property type="entry name" value="ZINC FINGER PROTEIN CONSTANS-LIKE 5"/>
    <property type="match status" value="1"/>
</dbReference>
<dbReference type="KEGG" id="rarg:115741591"/>
<sequence>MGWYCSMMGFTRSWSMPTNLGNSCKSTVAGVFYRVDAAFLCLGCDSRIPGSSKLSERHERFWMCEVCEQALAAVTCKANQAALCVTYEANIPPKTNPLAHCHERMPMEPFLNAAGSISKVASAFNFLAVPSKIGRSATCGGGFSGACENEELEATSWIFLNTIGMSSNKIAREWM</sequence>
<dbReference type="GO" id="GO:0003700">
    <property type="term" value="F:DNA-binding transcription factor activity"/>
    <property type="evidence" value="ECO:0007669"/>
    <property type="project" value="TreeGrafter"/>
</dbReference>
<accession>A0A8B8P9D4</accession>
<dbReference type="GO" id="GO:0005634">
    <property type="term" value="C:nucleus"/>
    <property type="evidence" value="ECO:0007669"/>
    <property type="project" value="TreeGrafter"/>
</dbReference>
<dbReference type="RefSeq" id="XP_030531440.2">
    <property type="nucleotide sequence ID" value="XM_030675580.2"/>
</dbReference>
<dbReference type="GO" id="GO:0009909">
    <property type="term" value="P:regulation of flower development"/>
    <property type="evidence" value="ECO:0007669"/>
    <property type="project" value="InterPro"/>
</dbReference>
<dbReference type="PANTHER" id="PTHR31319">
    <property type="entry name" value="ZINC FINGER PROTEIN CONSTANS-LIKE 4"/>
    <property type="match status" value="1"/>
</dbReference>
<evidence type="ECO:0000313" key="1">
    <source>
        <dbReference type="Proteomes" id="UP000827889"/>
    </source>
</evidence>
<dbReference type="InterPro" id="IPR045281">
    <property type="entry name" value="CONSTANS-like"/>
</dbReference>